<comment type="catalytic activity">
    <reaction evidence="11">
        <text>di-trans,octa-cis-undecaprenyl diphosphate + H2O = di-trans,octa-cis-undecaprenyl phosphate + phosphate + H(+)</text>
        <dbReference type="Rhea" id="RHEA:28094"/>
        <dbReference type="ChEBI" id="CHEBI:15377"/>
        <dbReference type="ChEBI" id="CHEBI:15378"/>
        <dbReference type="ChEBI" id="CHEBI:43474"/>
        <dbReference type="ChEBI" id="CHEBI:58405"/>
        <dbReference type="ChEBI" id="CHEBI:60392"/>
        <dbReference type="EC" id="3.6.1.27"/>
    </reaction>
</comment>
<comment type="similarity">
    <text evidence="2">Belongs to the UppP family.</text>
</comment>
<evidence type="ECO:0000313" key="13">
    <source>
        <dbReference type="EMBL" id="CAB4934151.1"/>
    </source>
</evidence>
<evidence type="ECO:0000256" key="4">
    <source>
        <dbReference type="ARBA" id="ARBA00021581"/>
    </source>
</evidence>
<evidence type="ECO:0000256" key="9">
    <source>
        <dbReference type="ARBA" id="ARBA00023136"/>
    </source>
</evidence>
<sequence length="282" mass="29914">MSTGMHLWEAVVLGALEGLTEFLPVSSTGHLTIAEKLMGYSIDDPDVTAFTAIIQIGAVLATVIYLRSDLVRLVTAFLRGLRTPGARRTNDFRFAVAVLAGSIPIGIVGLAFKDQIETTLRSLWFVGFALILFSGVMWWADRVGTQRRHEGDVTLRDTITIGIAQCLALIPGISRSGATMSTGLLLGIDRVAVTKLSFFLAIPALAGATVLQAVSEYDNIADGVGWGPTLTATAVSFVVGYAAVSWLLKFIAHHGLGVFIKYRVALGTVVLILVGTGALAPT</sequence>
<evidence type="ECO:0000256" key="6">
    <source>
        <dbReference type="ARBA" id="ARBA00022692"/>
    </source>
</evidence>
<keyword evidence="8 12" id="KW-1133">Transmembrane helix</keyword>
<evidence type="ECO:0000256" key="5">
    <source>
        <dbReference type="ARBA" id="ARBA00022475"/>
    </source>
</evidence>
<dbReference type="AlphaFoldDB" id="A0A6J7ITS7"/>
<feature type="transmembrane region" description="Helical" evidence="12">
    <location>
        <begin position="92"/>
        <end position="111"/>
    </location>
</feature>
<dbReference type="PANTHER" id="PTHR30622:SF3">
    <property type="entry name" value="UNDECAPRENYL-DIPHOSPHATASE"/>
    <property type="match status" value="1"/>
</dbReference>
<feature type="transmembrane region" description="Helical" evidence="12">
    <location>
        <begin position="260"/>
        <end position="280"/>
    </location>
</feature>
<proteinExistence type="inferred from homology"/>
<evidence type="ECO:0000256" key="1">
    <source>
        <dbReference type="ARBA" id="ARBA00004651"/>
    </source>
</evidence>
<dbReference type="NCBIfam" id="TIGR00753">
    <property type="entry name" value="undec_PP_bacA"/>
    <property type="match status" value="1"/>
</dbReference>
<feature type="transmembrane region" description="Helical" evidence="12">
    <location>
        <begin position="196"/>
        <end position="214"/>
    </location>
</feature>
<dbReference type="HAMAP" id="MF_01006">
    <property type="entry name" value="Undec_diphosphatase"/>
    <property type="match status" value="1"/>
</dbReference>
<dbReference type="InterPro" id="IPR003824">
    <property type="entry name" value="UppP"/>
</dbReference>
<feature type="transmembrane region" description="Helical" evidence="12">
    <location>
        <begin position="123"/>
        <end position="140"/>
    </location>
</feature>
<dbReference type="NCBIfam" id="NF001392">
    <property type="entry name" value="PRK00281.2-1"/>
    <property type="match status" value="1"/>
</dbReference>
<evidence type="ECO:0000256" key="12">
    <source>
        <dbReference type="SAM" id="Phobius"/>
    </source>
</evidence>
<dbReference type="EC" id="3.6.1.27" evidence="3"/>
<evidence type="ECO:0000256" key="8">
    <source>
        <dbReference type="ARBA" id="ARBA00022989"/>
    </source>
</evidence>
<comment type="subcellular location">
    <subcellularLocation>
        <location evidence="1">Cell membrane</location>
        <topology evidence="1">Multi-pass membrane protein</topology>
    </subcellularLocation>
</comment>
<name>A0A6J7ITS7_9ZZZZ</name>
<keyword evidence="6 12" id="KW-0812">Transmembrane</keyword>
<feature type="transmembrane region" description="Helical" evidence="12">
    <location>
        <begin position="226"/>
        <end position="248"/>
    </location>
</feature>
<keyword evidence="5" id="KW-1003">Cell membrane</keyword>
<evidence type="ECO:0000256" key="10">
    <source>
        <dbReference type="ARBA" id="ARBA00032707"/>
    </source>
</evidence>
<keyword evidence="7" id="KW-0378">Hydrolase</keyword>
<accession>A0A6J7ITS7</accession>
<evidence type="ECO:0000256" key="7">
    <source>
        <dbReference type="ARBA" id="ARBA00022801"/>
    </source>
</evidence>
<protein>
    <recommendedName>
        <fullName evidence="4">Undecaprenyl-diphosphatase</fullName>
        <ecNumber evidence="3">3.6.1.27</ecNumber>
    </recommendedName>
    <alternativeName>
        <fullName evidence="10">Undecaprenyl pyrophosphate phosphatase</fullName>
    </alternativeName>
</protein>
<gene>
    <name evidence="13" type="ORF">UFOPK3564_02550</name>
</gene>
<reference evidence="13" key="1">
    <citation type="submission" date="2020-05" db="EMBL/GenBank/DDBJ databases">
        <authorList>
            <person name="Chiriac C."/>
            <person name="Salcher M."/>
            <person name="Ghai R."/>
            <person name="Kavagutti S V."/>
        </authorList>
    </citation>
    <scope>NUCLEOTIDE SEQUENCE</scope>
</reference>
<dbReference type="Pfam" id="PF02673">
    <property type="entry name" value="BacA"/>
    <property type="match status" value="1"/>
</dbReference>
<dbReference type="GO" id="GO:0005886">
    <property type="term" value="C:plasma membrane"/>
    <property type="evidence" value="ECO:0007669"/>
    <property type="project" value="UniProtKB-SubCell"/>
</dbReference>
<dbReference type="EMBL" id="CAFBMK010000185">
    <property type="protein sequence ID" value="CAB4934151.1"/>
    <property type="molecule type" value="Genomic_DNA"/>
</dbReference>
<dbReference type="GO" id="GO:0050380">
    <property type="term" value="F:undecaprenyl-diphosphatase activity"/>
    <property type="evidence" value="ECO:0007669"/>
    <property type="project" value="UniProtKB-EC"/>
</dbReference>
<feature type="transmembrane region" description="Helical" evidence="12">
    <location>
        <begin position="47"/>
        <end position="66"/>
    </location>
</feature>
<evidence type="ECO:0000256" key="3">
    <source>
        <dbReference type="ARBA" id="ARBA00012374"/>
    </source>
</evidence>
<keyword evidence="9 12" id="KW-0472">Membrane</keyword>
<organism evidence="13">
    <name type="scientific">freshwater metagenome</name>
    <dbReference type="NCBI Taxonomy" id="449393"/>
    <lineage>
        <taxon>unclassified sequences</taxon>
        <taxon>metagenomes</taxon>
        <taxon>ecological metagenomes</taxon>
    </lineage>
</organism>
<evidence type="ECO:0000256" key="2">
    <source>
        <dbReference type="ARBA" id="ARBA00010621"/>
    </source>
</evidence>
<evidence type="ECO:0000256" key="11">
    <source>
        <dbReference type="ARBA" id="ARBA00047594"/>
    </source>
</evidence>
<dbReference type="PANTHER" id="PTHR30622">
    <property type="entry name" value="UNDECAPRENYL-DIPHOSPHATASE"/>
    <property type="match status" value="1"/>
</dbReference>